<dbReference type="EMBL" id="FJOG01000011">
    <property type="protein sequence ID" value="CZR57903.1"/>
    <property type="molecule type" value="Genomic_DNA"/>
</dbReference>
<protein>
    <recommendedName>
        <fullName evidence="1">C2H2-type domain-containing protein</fullName>
    </recommendedName>
</protein>
<name>A0A1L7WYQ2_9HELO</name>
<feature type="domain" description="C2H2-type" evidence="1">
    <location>
        <begin position="197"/>
        <end position="225"/>
    </location>
</feature>
<dbReference type="InterPro" id="IPR013087">
    <property type="entry name" value="Znf_C2H2_type"/>
</dbReference>
<evidence type="ECO:0000259" key="1">
    <source>
        <dbReference type="SMART" id="SM00355"/>
    </source>
</evidence>
<evidence type="ECO:0000313" key="3">
    <source>
        <dbReference type="Proteomes" id="UP000184330"/>
    </source>
</evidence>
<proteinExistence type="predicted"/>
<reference evidence="2 3" key="1">
    <citation type="submission" date="2016-03" db="EMBL/GenBank/DDBJ databases">
        <authorList>
            <person name="Ploux O."/>
        </authorList>
    </citation>
    <scope>NUCLEOTIDE SEQUENCE [LARGE SCALE GENOMIC DNA]</scope>
    <source>
        <strain evidence="2 3">UAMH 11012</strain>
    </source>
</reference>
<evidence type="ECO:0000313" key="2">
    <source>
        <dbReference type="EMBL" id="CZR57903.1"/>
    </source>
</evidence>
<dbReference type="AlphaFoldDB" id="A0A1L7WYQ2"/>
<organism evidence="2 3">
    <name type="scientific">Phialocephala subalpina</name>
    <dbReference type="NCBI Taxonomy" id="576137"/>
    <lineage>
        <taxon>Eukaryota</taxon>
        <taxon>Fungi</taxon>
        <taxon>Dikarya</taxon>
        <taxon>Ascomycota</taxon>
        <taxon>Pezizomycotina</taxon>
        <taxon>Leotiomycetes</taxon>
        <taxon>Helotiales</taxon>
        <taxon>Mollisiaceae</taxon>
        <taxon>Phialocephala</taxon>
        <taxon>Phialocephala fortinii species complex</taxon>
    </lineage>
</organism>
<feature type="domain" description="C2H2-type" evidence="1">
    <location>
        <begin position="51"/>
        <end position="78"/>
    </location>
</feature>
<sequence length="245" mass="27569">MQVMKYIVTAKGPACPFRHCLDYGVPAQSKAGLISHLASKKAHGGTTDMQVICTTDECPGHGGTFESAKDFWKHTSEHHLPPPVPSNAAYKKRLLCEYDGCKRKPRQFLDSCGFREHVADGYHAPVEERKCTFEGCPNFDKTFSSVKILNERELFVHPLLERTAKAPNLSPNVKNRRIGKETTPASKKFRRIRTGLWTCKVAGCKGPKKTVFDLASWKKHVREFHDKTKVQRNVNSGKSSSKSRQ</sequence>
<accession>A0A1L7WYQ2</accession>
<dbReference type="Proteomes" id="UP000184330">
    <property type="component" value="Unassembled WGS sequence"/>
</dbReference>
<feature type="domain" description="C2H2-type" evidence="1">
    <location>
        <begin position="94"/>
        <end position="123"/>
    </location>
</feature>
<keyword evidence="3" id="KW-1185">Reference proteome</keyword>
<gene>
    <name evidence="2" type="ORF">PAC_07793</name>
</gene>
<dbReference type="SMART" id="SM00355">
    <property type="entry name" value="ZnF_C2H2"/>
    <property type="match status" value="3"/>
</dbReference>